<reference evidence="2" key="1">
    <citation type="submission" date="2023-07" db="EMBL/GenBank/DDBJ databases">
        <title>30 novel species of actinomycetes from the DSMZ collection.</title>
        <authorList>
            <person name="Nouioui I."/>
        </authorList>
    </citation>
    <scope>NUCLEOTIDE SEQUENCE [LARGE SCALE GENOMIC DNA]</scope>
    <source>
        <strain evidence="2">DSM 45834</strain>
    </source>
</reference>
<gene>
    <name evidence="1" type="ORF">RM445_01015</name>
</gene>
<evidence type="ECO:0000313" key="1">
    <source>
        <dbReference type="EMBL" id="MDT0348103.1"/>
    </source>
</evidence>
<dbReference type="RefSeq" id="WP_311554002.1">
    <property type="nucleotide sequence ID" value="NZ_JAVREJ010000001.1"/>
</dbReference>
<keyword evidence="2" id="KW-1185">Reference proteome</keyword>
<proteinExistence type="predicted"/>
<evidence type="ECO:0000313" key="2">
    <source>
        <dbReference type="Proteomes" id="UP001183202"/>
    </source>
</evidence>
<name>A0ABU2N3K9_9PSEU</name>
<comment type="caution">
    <text evidence="1">The sequence shown here is derived from an EMBL/GenBank/DDBJ whole genome shotgun (WGS) entry which is preliminary data.</text>
</comment>
<dbReference type="InterPro" id="IPR023833">
    <property type="entry name" value="Signal_pept_SipW-depend-type"/>
</dbReference>
<protein>
    <submittedName>
        <fullName evidence="1">TasA family protein</fullName>
    </submittedName>
</protein>
<organism evidence="1 2">
    <name type="scientific">Pseudonocardia charpentierae</name>
    <dbReference type="NCBI Taxonomy" id="3075545"/>
    <lineage>
        <taxon>Bacteria</taxon>
        <taxon>Bacillati</taxon>
        <taxon>Actinomycetota</taxon>
        <taxon>Actinomycetes</taxon>
        <taxon>Pseudonocardiales</taxon>
        <taxon>Pseudonocardiaceae</taxon>
        <taxon>Pseudonocardia</taxon>
    </lineage>
</organism>
<dbReference type="Proteomes" id="UP001183202">
    <property type="component" value="Unassembled WGS sequence"/>
</dbReference>
<accession>A0ABU2N3K9</accession>
<dbReference type="EMBL" id="JAVREJ010000001">
    <property type="protein sequence ID" value="MDT0348103.1"/>
    <property type="molecule type" value="Genomic_DNA"/>
</dbReference>
<sequence>MSGARPKGRLRAVLALGTVVGLSPVGTLASWTDTAPITGTTFKSGTIDLQLNDLNAVTSTTLSMTDMAPGATSSEVFRVKNAGSAPFTYTITGGLGGTDAAAFATASALKLNISANGTRSGTGNAATCTGGTAVVTGLALTANTAATVVGTAQGQLASGATGAPLCFQVTFATDAPTTLQGKTATATFTVTATSTP</sequence>
<dbReference type="Pfam" id="PF12389">
    <property type="entry name" value="Peptidase_M73"/>
    <property type="match status" value="1"/>
</dbReference>
<dbReference type="InterPro" id="IPR022121">
    <property type="entry name" value="Peptidase_M73_camelysin"/>
</dbReference>
<dbReference type="NCBIfam" id="TIGR04088">
    <property type="entry name" value="cognate_SipW"/>
    <property type="match status" value="1"/>
</dbReference>